<dbReference type="HOGENOM" id="CLU_016047_1_2_9"/>
<reference evidence="9 10" key="1">
    <citation type="submission" date="2013-01" db="EMBL/GenBank/DDBJ databases">
        <title>The Genome Sequence of Clostridium clostridioforme 90A8.</title>
        <authorList>
            <consortium name="The Broad Institute Genome Sequencing Platform"/>
            <person name="Earl A."/>
            <person name="Ward D."/>
            <person name="Feldgarden M."/>
            <person name="Gevers D."/>
            <person name="Courvalin P."/>
            <person name="Lambert T."/>
            <person name="Walker B."/>
            <person name="Young S.K."/>
            <person name="Zeng Q."/>
            <person name="Gargeya S."/>
            <person name="Fitzgerald M."/>
            <person name="Haas B."/>
            <person name="Abouelleil A."/>
            <person name="Alvarado L."/>
            <person name="Arachchi H.M."/>
            <person name="Berlin A.M."/>
            <person name="Chapman S.B."/>
            <person name="Dewar J."/>
            <person name="Goldberg J."/>
            <person name="Griggs A."/>
            <person name="Gujja S."/>
            <person name="Hansen M."/>
            <person name="Howarth C."/>
            <person name="Imamovic A."/>
            <person name="Larimer J."/>
            <person name="McCowan C."/>
            <person name="Murphy C."/>
            <person name="Neiman D."/>
            <person name="Pearson M."/>
            <person name="Priest M."/>
            <person name="Roberts A."/>
            <person name="Saif S."/>
            <person name="Shea T."/>
            <person name="Sisk P."/>
            <person name="Sykes S."/>
            <person name="Wortman J."/>
            <person name="Nusbaum C."/>
            <person name="Birren B."/>
        </authorList>
    </citation>
    <scope>NUCLEOTIDE SEQUENCE [LARGE SCALE GENOMIC DNA]</scope>
    <source>
        <strain evidence="9 10">90A8</strain>
    </source>
</reference>
<comment type="subcellular location">
    <subcellularLocation>
        <location evidence="1 7">Cell membrane</location>
        <topology evidence="1 7">Multi-pass membrane protein</topology>
    </subcellularLocation>
</comment>
<dbReference type="PATRIC" id="fig|999408.3.peg.2472"/>
<proteinExistence type="inferred from homology"/>
<keyword evidence="5 7" id="KW-1133">Transmembrane helix</keyword>
<evidence type="ECO:0000313" key="9">
    <source>
        <dbReference type="EMBL" id="ENZ15239.1"/>
    </source>
</evidence>
<dbReference type="CDD" id="cd06261">
    <property type="entry name" value="TM_PBP2"/>
    <property type="match status" value="1"/>
</dbReference>
<evidence type="ECO:0000313" key="10">
    <source>
        <dbReference type="Proteomes" id="UP000013085"/>
    </source>
</evidence>
<dbReference type="SUPFAM" id="SSF161098">
    <property type="entry name" value="MetI-like"/>
    <property type="match status" value="1"/>
</dbReference>
<keyword evidence="3" id="KW-1003">Cell membrane</keyword>
<feature type="transmembrane region" description="Helical" evidence="7">
    <location>
        <begin position="240"/>
        <end position="261"/>
    </location>
</feature>
<evidence type="ECO:0000256" key="1">
    <source>
        <dbReference type="ARBA" id="ARBA00004651"/>
    </source>
</evidence>
<feature type="transmembrane region" description="Helical" evidence="7">
    <location>
        <begin position="106"/>
        <end position="127"/>
    </location>
</feature>
<keyword evidence="2 7" id="KW-0813">Transport</keyword>
<keyword evidence="4 7" id="KW-0812">Transmembrane</keyword>
<keyword evidence="6 7" id="KW-0472">Membrane</keyword>
<feature type="transmembrane region" description="Helical" evidence="7">
    <location>
        <begin position="139"/>
        <end position="161"/>
    </location>
</feature>
<feature type="transmembrane region" description="Helical" evidence="7">
    <location>
        <begin position="71"/>
        <end position="94"/>
    </location>
</feature>
<evidence type="ECO:0000256" key="6">
    <source>
        <dbReference type="ARBA" id="ARBA00023136"/>
    </source>
</evidence>
<comment type="caution">
    <text evidence="9">The sequence shown here is derived from an EMBL/GenBank/DDBJ whole genome shotgun (WGS) entry which is preliminary data.</text>
</comment>
<dbReference type="PROSITE" id="PS50928">
    <property type="entry name" value="ABC_TM1"/>
    <property type="match status" value="1"/>
</dbReference>
<evidence type="ECO:0000256" key="5">
    <source>
        <dbReference type="ARBA" id="ARBA00022989"/>
    </source>
</evidence>
<accession>A0A0E2HBB6</accession>
<dbReference type="InterPro" id="IPR000515">
    <property type="entry name" value="MetI-like"/>
</dbReference>
<organism evidence="9 10">
    <name type="scientific">[Clostridium] clostridioforme 90A8</name>
    <dbReference type="NCBI Taxonomy" id="999408"/>
    <lineage>
        <taxon>Bacteria</taxon>
        <taxon>Bacillati</taxon>
        <taxon>Bacillota</taxon>
        <taxon>Clostridia</taxon>
        <taxon>Lachnospirales</taxon>
        <taxon>Lachnospiraceae</taxon>
        <taxon>Enterocloster</taxon>
    </lineage>
</organism>
<feature type="transmembrane region" description="Helical" evidence="7">
    <location>
        <begin position="182"/>
        <end position="207"/>
    </location>
</feature>
<dbReference type="Pfam" id="PF00528">
    <property type="entry name" value="BPD_transp_1"/>
    <property type="match status" value="1"/>
</dbReference>
<evidence type="ECO:0000259" key="8">
    <source>
        <dbReference type="PROSITE" id="PS50928"/>
    </source>
</evidence>
<feature type="domain" description="ABC transmembrane type-1" evidence="8">
    <location>
        <begin position="68"/>
        <end position="261"/>
    </location>
</feature>
<dbReference type="Gene3D" id="1.10.3720.10">
    <property type="entry name" value="MetI-like"/>
    <property type="match status" value="1"/>
</dbReference>
<evidence type="ECO:0000256" key="2">
    <source>
        <dbReference type="ARBA" id="ARBA00022448"/>
    </source>
</evidence>
<name>A0A0E2HBB6_9FIRM</name>
<dbReference type="PANTHER" id="PTHR32243:SF24">
    <property type="entry name" value="DIACETYLCHITOBIOSE UPTAKE SYSTEM PERMEASE PROTEIN NGCG"/>
    <property type="match status" value="1"/>
</dbReference>
<dbReference type="Proteomes" id="UP000013085">
    <property type="component" value="Unassembled WGS sequence"/>
</dbReference>
<dbReference type="EMBL" id="AGYR01000023">
    <property type="protein sequence ID" value="ENZ15239.1"/>
    <property type="molecule type" value="Genomic_DNA"/>
</dbReference>
<dbReference type="PANTHER" id="PTHR32243">
    <property type="entry name" value="MALTOSE TRANSPORT SYSTEM PERMEASE-RELATED"/>
    <property type="match status" value="1"/>
</dbReference>
<protein>
    <recommendedName>
        <fullName evidence="8">ABC transmembrane type-1 domain-containing protein</fullName>
    </recommendedName>
</protein>
<dbReference type="InterPro" id="IPR035906">
    <property type="entry name" value="MetI-like_sf"/>
</dbReference>
<dbReference type="RefSeq" id="WP_002595725.1">
    <property type="nucleotide sequence ID" value="NZ_KB851020.1"/>
</dbReference>
<dbReference type="AlphaFoldDB" id="A0A0E2HBB6"/>
<gene>
    <name evidence="9" type="ORF">HMPREF1090_02299</name>
</gene>
<evidence type="ECO:0000256" key="3">
    <source>
        <dbReference type="ARBA" id="ARBA00022475"/>
    </source>
</evidence>
<evidence type="ECO:0000256" key="4">
    <source>
        <dbReference type="ARBA" id="ARBA00022692"/>
    </source>
</evidence>
<dbReference type="GO" id="GO:0005886">
    <property type="term" value="C:plasma membrane"/>
    <property type="evidence" value="ECO:0007669"/>
    <property type="project" value="UniProtKB-SubCell"/>
</dbReference>
<comment type="similarity">
    <text evidence="7">Belongs to the binding-protein-dependent transport system permease family.</text>
</comment>
<dbReference type="InterPro" id="IPR050901">
    <property type="entry name" value="BP-dep_ABC_trans_perm"/>
</dbReference>
<sequence length="276" mass="31388">MINKRKKAVRYILMVLITLLVVFPFLWMLVLSFKTNSEILFSPLALPKTFNFENYRHAMETLNFPKLYGNTLFVCVISLVGELIITFFSSFVLARMEFENEKIRKIFYGFLIMGLSISPFILLFPVYKINVFFGLRGKLALIFPYIATSISFNTLLLVGYLKSLPTEIDEAAIIDGCNIWDLMIRVIFPMAKPVIATVVIFNVLYIWNEFPFASVMLRDVSDYTLSMGASFFKGTYTVDYGGIVASSVMIIIPELIFYGIFQKNIVEGMTSGAVKG</sequence>
<feature type="transmembrane region" description="Helical" evidence="7">
    <location>
        <begin position="12"/>
        <end position="33"/>
    </location>
</feature>
<evidence type="ECO:0000256" key="7">
    <source>
        <dbReference type="RuleBase" id="RU363032"/>
    </source>
</evidence>
<dbReference type="GO" id="GO:0055085">
    <property type="term" value="P:transmembrane transport"/>
    <property type="evidence" value="ECO:0007669"/>
    <property type="project" value="InterPro"/>
</dbReference>